<feature type="region of interest" description="Disordered" evidence="1">
    <location>
        <begin position="391"/>
        <end position="429"/>
    </location>
</feature>
<name>A0A8J5ZFB1_9ROSI</name>
<dbReference type="EMBL" id="JAHUZN010000004">
    <property type="protein sequence ID" value="KAG8497262.1"/>
    <property type="molecule type" value="Genomic_DNA"/>
</dbReference>
<feature type="compositionally biased region" description="Polar residues" evidence="1">
    <location>
        <begin position="108"/>
        <end position="123"/>
    </location>
</feature>
<accession>A0A8J5ZFB1</accession>
<dbReference type="InterPro" id="IPR029196">
    <property type="entry name" value="HAPSTR1-like"/>
</dbReference>
<dbReference type="AlphaFoldDB" id="A0A8J5ZFB1"/>
<reference evidence="2 3" key="1">
    <citation type="journal article" date="2021" name="bioRxiv">
        <title>The Gossypium anomalum genome as a resource for cotton improvement and evolutionary analysis of hybrid incompatibility.</title>
        <authorList>
            <person name="Grover C.E."/>
            <person name="Yuan D."/>
            <person name="Arick M.A."/>
            <person name="Miller E.R."/>
            <person name="Hu G."/>
            <person name="Peterson D.G."/>
            <person name="Wendel J.F."/>
            <person name="Udall J.A."/>
        </authorList>
    </citation>
    <scope>NUCLEOTIDE SEQUENCE [LARGE SCALE GENOMIC DNA]</scope>
    <source>
        <strain evidence="2">JFW-Udall</strain>
        <tissue evidence="2">Leaf</tissue>
    </source>
</reference>
<feature type="region of interest" description="Disordered" evidence="1">
    <location>
        <begin position="161"/>
        <end position="196"/>
    </location>
</feature>
<sequence length="429" mass="48025">MSKKRKSDAMRLDEVSRSMYTAFCSAANSLSQLYSHSMNHQSLSFQAGERYALEKLFEWILRQQEEGLKVMTTDIVAYLQNELEYGAEDFPMSPRQPFQQQQHPRPGTHQNNLDSPFSSNPISAGTIAQGVRSADYQAKNSVFSNALSSPVRQSLQHYHSVPGANNISSSTNEPRNNETYHTNLQNRETDSPSTNDCMDMHADDSSILSKHKIKPSFALSKLNMTKKRKSDATRLDEVDRTMYTSFCSAANSLSQLYTQAMNHQRLSFQAGERHALEKLYQWILRQQEEGSRATTVDIVAYLQNELEYGGDEPPMSPRLPLQHPHSQAPTQSNNLGAPVLSNPLSSVNVGQGVRPGDNQVKNSVFSNALSSPVRRSLQPYHLAQGGYNSNNVLSSVNGQRNNESNYCHQQNREANSPSSNDCMDMHADD</sequence>
<proteinExistence type="predicted"/>
<dbReference type="Pfam" id="PF15251">
    <property type="entry name" value="TAPR1-like"/>
    <property type="match status" value="2"/>
</dbReference>
<protein>
    <recommendedName>
        <fullName evidence="4">Holocarboxylase synthetase</fullName>
    </recommendedName>
</protein>
<dbReference type="OrthoDB" id="755598at2759"/>
<organism evidence="2 3">
    <name type="scientific">Gossypium anomalum</name>
    <dbReference type="NCBI Taxonomy" id="47600"/>
    <lineage>
        <taxon>Eukaryota</taxon>
        <taxon>Viridiplantae</taxon>
        <taxon>Streptophyta</taxon>
        <taxon>Embryophyta</taxon>
        <taxon>Tracheophyta</taxon>
        <taxon>Spermatophyta</taxon>
        <taxon>Magnoliopsida</taxon>
        <taxon>eudicotyledons</taxon>
        <taxon>Gunneridae</taxon>
        <taxon>Pentapetalae</taxon>
        <taxon>rosids</taxon>
        <taxon>malvids</taxon>
        <taxon>Malvales</taxon>
        <taxon>Malvaceae</taxon>
        <taxon>Malvoideae</taxon>
        <taxon>Gossypium</taxon>
    </lineage>
</organism>
<feature type="compositionally biased region" description="Polar residues" evidence="1">
    <location>
        <begin position="324"/>
        <end position="335"/>
    </location>
</feature>
<comment type="caution">
    <text evidence="2">The sequence shown here is derived from an EMBL/GenBank/DDBJ whole genome shotgun (WGS) entry which is preliminary data.</text>
</comment>
<feature type="region of interest" description="Disordered" evidence="1">
    <location>
        <begin position="309"/>
        <end position="363"/>
    </location>
</feature>
<dbReference type="Proteomes" id="UP000701853">
    <property type="component" value="Chromosome 4"/>
</dbReference>
<keyword evidence="3" id="KW-1185">Reference proteome</keyword>
<feature type="compositionally biased region" description="Polar residues" evidence="1">
    <location>
        <begin position="391"/>
        <end position="421"/>
    </location>
</feature>
<feature type="compositionally biased region" description="Low complexity" evidence="1">
    <location>
        <begin position="90"/>
        <end position="105"/>
    </location>
</feature>
<evidence type="ECO:0000256" key="1">
    <source>
        <dbReference type="SAM" id="MobiDB-lite"/>
    </source>
</evidence>
<evidence type="ECO:0000313" key="3">
    <source>
        <dbReference type="Proteomes" id="UP000701853"/>
    </source>
</evidence>
<evidence type="ECO:0000313" key="2">
    <source>
        <dbReference type="EMBL" id="KAG8497262.1"/>
    </source>
</evidence>
<dbReference type="PANTHER" id="PTHR33675">
    <property type="entry name" value="NUCLEAR RECEPTOR FAMILY 2 GROUP C PROTEIN"/>
    <property type="match status" value="1"/>
</dbReference>
<dbReference type="PANTHER" id="PTHR33675:SF9">
    <property type="match status" value="1"/>
</dbReference>
<feature type="region of interest" description="Disordered" evidence="1">
    <location>
        <begin position="89"/>
        <end position="124"/>
    </location>
</feature>
<gene>
    <name evidence="2" type="ORF">CXB51_008494</name>
</gene>
<evidence type="ECO:0008006" key="4">
    <source>
        <dbReference type="Google" id="ProtNLM"/>
    </source>
</evidence>